<sequence length="135" mass="15689">MSNKSDTEKELATTKDTVSLAEERVELGTKKVIDRRVRITRSTRADQKLIETELTHEDAIIKRVLKNEAVKPENIPQVRQEGDVTIIPVIEERVEIVKYYVLTEEIHVIKNLRKETHQENITLRSQEINISTEDE</sequence>
<gene>
    <name evidence="2" type="ORF">E2L00_13500</name>
</gene>
<feature type="domain" description="DUF2382" evidence="1">
    <location>
        <begin position="19"/>
        <end position="130"/>
    </location>
</feature>
<dbReference type="InterPro" id="IPR019060">
    <property type="entry name" value="DUF2382"/>
</dbReference>
<dbReference type="RefSeq" id="WP_167612420.1">
    <property type="nucleotide sequence ID" value="NZ_SOYS01000006.1"/>
</dbReference>
<evidence type="ECO:0000259" key="1">
    <source>
        <dbReference type="Pfam" id="PF09557"/>
    </source>
</evidence>
<evidence type="ECO:0000313" key="3">
    <source>
        <dbReference type="Proteomes" id="UP000697927"/>
    </source>
</evidence>
<proteinExistence type="predicted"/>
<dbReference type="EMBL" id="SOYS01000006">
    <property type="protein sequence ID" value="NIY48499.1"/>
    <property type="molecule type" value="Genomic_DNA"/>
</dbReference>
<keyword evidence="3" id="KW-1185">Reference proteome</keyword>
<dbReference type="Pfam" id="PF09557">
    <property type="entry name" value="DUF2382"/>
    <property type="match status" value="1"/>
</dbReference>
<comment type="caution">
    <text evidence="2">The sequence shown here is derived from an EMBL/GenBank/DDBJ whole genome shotgun (WGS) entry which is preliminary data.</text>
</comment>
<protein>
    <submittedName>
        <fullName evidence="2">DUF2382 domain-containing protein</fullName>
    </submittedName>
</protein>
<dbReference type="Proteomes" id="UP000697927">
    <property type="component" value="Unassembled WGS sequence"/>
</dbReference>
<evidence type="ECO:0000313" key="2">
    <source>
        <dbReference type="EMBL" id="NIY48499.1"/>
    </source>
</evidence>
<accession>A0ABX0VN88</accession>
<reference evidence="2 3" key="1">
    <citation type="journal article" date="2020" name="Microorganisms">
        <title>Polyphasic Characterisation of Cedecea colo sp. nov., a New Enteric Bacterium Isolated from the Koala Hindgut.</title>
        <authorList>
            <person name="Boath J.M."/>
            <person name="Dakhal S."/>
            <person name="Van T.T.H."/>
            <person name="Moore R.J."/>
            <person name="Dekiwadia C."/>
            <person name="Macreadie I.G."/>
        </authorList>
    </citation>
    <scope>NUCLEOTIDE SEQUENCE [LARGE SCALE GENOMIC DNA]</scope>
    <source>
        <strain evidence="2 3">ZA</strain>
    </source>
</reference>
<organism evidence="2 3">
    <name type="scientific">Cedecea colo</name>
    <dbReference type="NCBI Taxonomy" id="2552946"/>
    <lineage>
        <taxon>Bacteria</taxon>
        <taxon>Pseudomonadati</taxon>
        <taxon>Pseudomonadota</taxon>
        <taxon>Gammaproteobacteria</taxon>
        <taxon>Enterobacterales</taxon>
        <taxon>Enterobacteriaceae</taxon>
        <taxon>Cedecea</taxon>
    </lineage>
</organism>
<name>A0ABX0VN88_9ENTR</name>